<dbReference type="Proteomes" id="UP000059680">
    <property type="component" value="Chromosome 4"/>
</dbReference>
<accession>A0A0P0WGL4</accession>
<protein>
    <submittedName>
        <fullName evidence="1">Os04g0681450 protein</fullName>
    </submittedName>
</protein>
<dbReference type="InParanoid" id="A0A0P0WGL4"/>
<proteinExistence type="predicted"/>
<keyword evidence="2" id="KW-1185">Reference proteome</keyword>
<dbReference type="AlphaFoldDB" id="A0A0P0WGL4"/>
<evidence type="ECO:0000313" key="2">
    <source>
        <dbReference type="Proteomes" id="UP000059680"/>
    </source>
</evidence>
<name>A0A0P0WGL4_ORYSJ</name>
<dbReference type="EMBL" id="AP014960">
    <property type="protein sequence ID" value="BAS91674.1"/>
    <property type="molecule type" value="Genomic_DNA"/>
</dbReference>
<gene>
    <name evidence="1" type="ordered locus">Os04g0681450</name>
    <name evidence="1" type="ORF">OSNPB_040681450</name>
</gene>
<reference evidence="1 2" key="2">
    <citation type="journal article" date="2013" name="Plant Cell Physiol.">
        <title>Rice Annotation Project Database (RAP-DB): an integrative and interactive database for rice genomics.</title>
        <authorList>
            <person name="Sakai H."/>
            <person name="Lee S.S."/>
            <person name="Tanaka T."/>
            <person name="Numa H."/>
            <person name="Kim J."/>
            <person name="Kawahara Y."/>
            <person name="Wakimoto H."/>
            <person name="Yang C.C."/>
            <person name="Iwamoto M."/>
            <person name="Abe T."/>
            <person name="Yamada Y."/>
            <person name="Muto A."/>
            <person name="Inokuchi H."/>
            <person name="Ikemura T."/>
            <person name="Matsumoto T."/>
            <person name="Sasaki T."/>
            <person name="Itoh T."/>
        </authorList>
    </citation>
    <scope>NUCLEOTIDE SEQUENCE [LARGE SCALE GENOMIC DNA]</scope>
    <source>
        <strain evidence="2">cv. Nipponbare</strain>
    </source>
</reference>
<reference evidence="1 2" key="3">
    <citation type="journal article" date="2013" name="Rice">
        <title>Improvement of the Oryza sativa Nipponbare reference genome using next generation sequence and optical map data.</title>
        <authorList>
            <person name="Kawahara Y."/>
            <person name="de la Bastide M."/>
            <person name="Hamilton J.P."/>
            <person name="Kanamori H."/>
            <person name="McCombie W.R."/>
            <person name="Ouyang S."/>
            <person name="Schwartz D.C."/>
            <person name="Tanaka T."/>
            <person name="Wu J."/>
            <person name="Zhou S."/>
            <person name="Childs K.L."/>
            <person name="Davidson R.M."/>
            <person name="Lin H."/>
            <person name="Quesada-Ocampo L."/>
            <person name="Vaillancourt B."/>
            <person name="Sakai H."/>
            <person name="Lee S.S."/>
            <person name="Kim J."/>
            <person name="Numa H."/>
            <person name="Itoh T."/>
            <person name="Buell C.R."/>
            <person name="Matsumoto T."/>
        </authorList>
    </citation>
    <scope>NUCLEOTIDE SEQUENCE [LARGE SCALE GENOMIC DNA]</scope>
    <source>
        <strain evidence="2">cv. Nipponbare</strain>
    </source>
</reference>
<organism evidence="1 2">
    <name type="scientific">Oryza sativa subsp. japonica</name>
    <name type="common">Rice</name>
    <dbReference type="NCBI Taxonomy" id="39947"/>
    <lineage>
        <taxon>Eukaryota</taxon>
        <taxon>Viridiplantae</taxon>
        <taxon>Streptophyta</taxon>
        <taxon>Embryophyta</taxon>
        <taxon>Tracheophyta</taxon>
        <taxon>Spermatophyta</taxon>
        <taxon>Magnoliopsida</taxon>
        <taxon>Liliopsida</taxon>
        <taxon>Poales</taxon>
        <taxon>Poaceae</taxon>
        <taxon>BOP clade</taxon>
        <taxon>Oryzoideae</taxon>
        <taxon>Oryzeae</taxon>
        <taxon>Oryzinae</taxon>
        <taxon>Oryza</taxon>
        <taxon>Oryza sativa</taxon>
    </lineage>
</organism>
<evidence type="ECO:0000313" key="1">
    <source>
        <dbReference type="EMBL" id="BAS91674.1"/>
    </source>
</evidence>
<dbReference type="PaxDb" id="39947-A0A0P0WGL4"/>
<sequence length="127" mass="14421">MRRGGAYCAFPWCSSASWQNERIMVSIDISTTWKKSLATMKPRAQLTTTGTRGDDILLCADLYLCVSNIRNAKSAQNKLTQSFPRKRMTSPMTLTFPMRSMLFMIKPVARTEALKNPFPNFCMLTII</sequence>
<reference evidence="2" key="1">
    <citation type="journal article" date="2005" name="Nature">
        <title>The map-based sequence of the rice genome.</title>
        <authorList>
            <consortium name="International rice genome sequencing project (IRGSP)"/>
            <person name="Matsumoto T."/>
            <person name="Wu J."/>
            <person name="Kanamori H."/>
            <person name="Katayose Y."/>
            <person name="Fujisawa M."/>
            <person name="Namiki N."/>
            <person name="Mizuno H."/>
            <person name="Yamamoto K."/>
            <person name="Antonio B.A."/>
            <person name="Baba T."/>
            <person name="Sakata K."/>
            <person name="Nagamura Y."/>
            <person name="Aoki H."/>
            <person name="Arikawa K."/>
            <person name="Arita K."/>
            <person name="Bito T."/>
            <person name="Chiden Y."/>
            <person name="Fujitsuka N."/>
            <person name="Fukunaka R."/>
            <person name="Hamada M."/>
            <person name="Harada C."/>
            <person name="Hayashi A."/>
            <person name="Hijishita S."/>
            <person name="Honda M."/>
            <person name="Hosokawa S."/>
            <person name="Ichikawa Y."/>
            <person name="Idonuma A."/>
            <person name="Iijima M."/>
            <person name="Ikeda M."/>
            <person name="Ikeno M."/>
            <person name="Ito K."/>
            <person name="Ito S."/>
            <person name="Ito T."/>
            <person name="Ito Y."/>
            <person name="Ito Y."/>
            <person name="Iwabuchi A."/>
            <person name="Kamiya K."/>
            <person name="Karasawa W."/>
            <person name="Kurita K."/>
            <person name="Katagiri S."/>
            <person name="Kikuta A."/>
            <person name="Kobayashi H."/>
            <person name="Kobayashi N."/>
            <person name="Machita K."/>
            <person name="Maehara T."/>
            <person name="Masukawa M."/>
            <person name="Mizubayashi T."/>
            <person name="Mukai Y."/>
            <person name="Nagasaki H."/>
            <person name="Nagata Y."/>
            <person name="Naito S."/>
            <person name="Nakashima M."/>
            <person name="Nakama Y."/>
            <person name="Nakamichi Y."/>
            <person name="Nakamura M."/>
            <person name="Meguro A."/>
            <person name="Negishi M."/>
            <person name="Ohta I."/>
            <person name="Ohta T."/>
            <person name="Okamoto M."/>
            <person name="Ono N."/>
            <person name="Saji S."/>
            <person name="Sakaguchi M."/>
            <person name="Sakai K."/>
            <person name="Shibata M."/>
            <person name="Shimokawa T."/>
            <person name="Song J."/>
            <person name="Takazaki Y."/>
            <person name="Terasawa K."/>
            <person name="Tsugane M."/>
            <person name="Tsuji K."/>
            <person name="Ueda S."/>
            <person name="Waki K."/>
            <person name="Yamagata H."/>
            <person name="Yamamoto M."/>
            <person name="Yamamoto S."/>
            <person name="Yamane H."/>
            <person name="Yoshiki S."/>
            <person name="Yoshihara R."/>
            <person name="Yukawa K."/>
            <person name="Zhong H."/>
            <person name="Yano M."/>
            <person name="Yuan Q."/>
            <person name="Ouyang S."/>
            <person name="Liu J."/>
            <person name="Jones K.M."/>
            <person name="Gansberger K."/>
            <person name="Moffat K."/>
            <person name="Hill J."/>
            <person name="Bera J."/>
            <person name="Fadrosh D."/>
            <person name="Jin S."/>
            <person name="Johri S."/>
            <person name="Kim M."/>
            <person name="Overton L."/>
            <person name="Reardon M."/>
            <person name="Tsitrin T."/>
            <person name="Vuong H."/>
            <person name="Weaver B."/>
            <person name="Ciecko A."/>
            <person name="Tallon L."/>
            <person name="Jackson J."/>
            <person name="Pai G."/>
            <person name="Aken S.V."/>
            <person name="Utterback T."/>
            <person name="Reidmuller S."/>
            <person name="Feldblyum T."/>
            <person name="Hsiao J."/>
            <person name="Zismann V."/>
            <person name="Iobst S."/>
            <person name="de Vazeille A.R."/>
            <person name="Buell C.R."/>
            <person name="Ying K."/>
            <person name="Li Y."/>
            <person name="Lu T."/>
            <person name="Huang Y."/>
            <person name="Zhao Q."/>
            <person name="Feng Q."/>
            <person name="Zhang L."/>
            <person name="Zhu J."/>
            <person name="Weng Q."/>
            <person name="Mu J."/>
            <person name="Lu Y."/>
            <person name="Fan D."/>
            <person name="Liu Y."/>
            <person name="Guan J."/>
            <person name="Zhang Y."/>
            <person name="Yu S."/>
            <person name="Liu X."/>
            <person name="Zhang Y."/>
            <person name="Hong G."/>
            <person name="Han B."/>
            <person name="Choisne N."/>
            <person name="Demange N."/>
            <person name="Orjeda G."/>
            <person name="Samain S."/>
            <person name="Cattolico L."/>
            <person name="Pelletier E."/>
            <person name="Couloux A."/>
            <person name="Segurens B."/>
            <person name="Wincker P."/>
            <person name="D'Hont A."/>
            <person name="Scarpelli C."/>
            <person name="Weissenbach J."/>
            <person name="Salanoubat M."/>
            <person name="Quetier F."/>
            <person name="Yu Y."/>
            <person name="Kim H.R."/>
            <person name="Rambo T."/>
            <person name="Currie J."/>
            <person name="Collura K."/>
            <person name="Luo M."/>
            <person name="Yang T."/>
            <person name="Ammiraju J.S.S."/>
            <person name="Engler F."/>
            <person name="Soderlund C."/>
            <person name="Wing R.A."/>
            <person name="Palmer L.E."/>
            <person name="de la Bastide M."/>
            <person name="Spiegel L."/>
            <person name="Nascimento L."/>
            <person name="Zutavern T."/>
            <person name="O'Shaughnessy A."/>
            <person name="Dike S."/>
            <person name="Dedhia N."/>
            <person name="Preston R."/>
            <person name="Balija V."/>
            <person name="McCombie W.R."/>
            <person name="Chow T."/>
            <person name="Chen H."/>
            <person name="Chung M."/>
            <person name="Chen C."/>
            <person name="Shaw J."/>
            <person name="Wu H."/>
            <person name="Hsiao K."/>
            <person name="Chao Y."/>
            <person name="Chu M."/>
            <person name="Cheng C."/>
            <person name="Hour A."/>
            <person name="Lee P."/>
            <person name="Lin S."/>
            <person name="Lin Y."/>
            <person name="Liou J."/>
            <person name="Liu S."/>
            <person name="Hsing Y."/>
            <person name="Raghuvanshi S."/>
            <person name="Mohanty A."/>
            <person name="Bharti A.K."/>
            <person name="Gaur A."/>
            <person name="Gupta V."/>
            <person name="Kumar D."/>
            <person name="Ravi V."/>
            <person name="Vij S."/>
            <person name="Kapur A."/>
            <person name="Khurana P."/>
            <person name="Khurana P."/>
            <person name="Khurana J.P."/>
            <person name="Tyagi A.K."/>
            <person name="Gaikwad K."/>
            <person name="Singh A."/>
            <person name="Dalal V."/>
            <person name="Srivastava S."/>
            <person name="Dixit A."/>
            <person name="Pal A.K."/>
            <person name="Ghazi I.A."/>
            <person name="Yadav M."/>
            <person name="Pandit A."/>
            <person name="Bhargava A."/>
            <person name="Sureshbabu K."/>
            <person name="Batra K."/>
            <person name="Sharma T.R."/>
            <person name="Mohapatra T."/>
            <person name="Singh N.K."/>
            <person name="Messing J."/>
            <person name="Nelson A.B."/>
            <person name="Fuks G."/>
            <person name="Kavchok S."/>
            <person name="Keizer G."/>
            <person name="Linton E."/>
            <person name="Llaca V."/>
            <person name="Song R."/>
            <person name="Tanyolac B."/>
            <person name="Young S."/>
            <person name="Ho-Il K."/>
            <person name="Hahn J.H."/>
            <person name="Sangsakoo G."/>
            <person name="Vanavichit A."/>
            <person name="de Mattos Luiz.A.T."/>
            <person name="Zimmer P.D."/>
            <person name="Malone G."/>
            <person name="Dellagostin O."/>
            <person name="de Oliveira A.C."/>
            <person name="Bevan M."/>
            <person name="Bancroft I."/>
            <person name="Minx P."/>
            <person name="Cordum H."/>
            <person name="Wilson R."/>
            <person name="Cheng Z."/>
            <person name="Jin W."/>
            <person name="Jiang J."/>
            <person name="Leong S.A."/>
            <person name="Iwama H."/>
            <person name="Gojobori T."/>
            <person name="Itoh T."/>
            <person name="Niimura Y."/>
            <person name="Fujii Y."/>
            <person name="Habara T."/>
            <person name="Sakai H."/>
            <person name="Sato Y."/>
            <person name="Wilson G."/>
            <person name="Kumar K."/>
            <person name="McCouch S."/>
            <person name="Juretic N."/>
            <person name="Hoen D."/>
            <person name="Wright S."/>
            <person name="Bruskiewich R."/>
            <person name="Bureau T."/>
            <person name="Miyao A."/>
            <person name="Hirochika H."/>
            <person name="Nishikawa T."/>
            <person name="Kadowaki K."/>
            <person name="Sugiura M."/>
            <person name="Burr B."/>
            <person name="Sasaki T."/>
        </authorList>
    </citation>
    <scope>NUCLEOTIDE SEQUENCE [LARGE SCALE GENOMIC DNA]</scope>
    <source>
        <strain evidence="2">cv. Nipponbare</strain>
    </source>
</reference>
<dbReference type="Gramene" id="Os04t0681450-00">
    <property type="protein sequence ID" value="Os04t0681450-00"/>
    <property type="gene ID" value="Os04g0681450"/>
</dbReference>